<dbReference type="RefSeq" id="WP_394838010.1">
    <property type="nucleotide sequence ID" value="NZ_CP089929.1"/>
</dbReference>
<evidence type="ECO:0000313" key="1">
    <source>
        <dbReference type="EMBL" id="WXB08335.1"/>
    </source>
</evidence>
<dbReference type="PRINTS" id="PR01955">
    <property type="entry name" value="LANCFRANKIA"/>
</dbReference>
<dbReference type="SMART" id="SM01260">
    <property type="entry name" value="LANC_like"/>
    <property type="match status" value="1"/>
</dbReference>
<name>A0ABZ2LDA3_9BACT</name>
<dbReference type="SUPFAM" id="SSF158745">
    <property type="entry name" value="LanC-like"/>
    <property type="match status" value="1"/>
</dbReference>
<gene>
    <name evidence="1" type="ORF">LVJ94_13950</name>
</gene>
<dbReference type="InterPro" id="IPR007822">
    <property type="entry name" value="LANC-like"/>
</dbReference>
<sequence>MEDRVERIVRAHLAKLPLASLPAGLDGAAGAALLASALGDRERARVYLDRAIAGAEELDAGLHSGVLGICWAAEHIDPERVAPNALPLLDELVDVPVWNSYYDLVYGLVGFGVYALGRLADPGAEGCVEHIVRHLEASAVAAGSGCAWHTDGRLVLPALKAADGGFDLGLAHGIPGVIAFLAACVRKNVAAKAARALLEPAVSWLLEQRLPQGTFPAFVARGATAPPGPTRTAWCYGDPGVAVALRAAGRALNRPAWEGEAIARMRAIAARPLECTGVEDAGICHGAAGLALMFEAFGESSAAHAWRERAVEWLETSIPDLGFLSGMAGVGLALLPSMATSLPFRELLLLEAHGP</sequence>
<organism evidence="1 2">
    <name type="scientific">Pendulispora rubella</name>
    <dbReference type="NCBI Taxonomy" id="2741070"/>
    <lineage>
        <taxon>Bacteria</taxon>
        <taxon>Pseudomonadati</taxon>
        <taxon>Myxococcota</taxon>
        <taxon>Myxococcia</taxon>
        <taxon>Myxococcales</taxon>
        <taxon>Sorangiineae</taxon>
        <taxon>Pendulisporaceae</taxon>
        <taxon>Pendulispora</taxon>
    </lineage>
</organism>
<evidence type="ECO:0008006" key="3">
    <source>
        <dbReference type="Google" id="ProtNLM"/>
    </source>
</evidence>
<dbReference type="PANTHER" id="PTHR12736">
    <property type="entry name" value="LANC-LIKE PROTEIN"/>
    <property type="match status" value="1"/>
</dbReference>
<accession>A0ABZ2LDA3</accession>
<protein>
    <recommendedName>
        <fullName evidence="3">Lanthionine biosynthesis cyclase LanC</fullName>
    </recommendedName>
</protein>
<dbReference type="Proteomes" id="UP001374803">
    <property type="component" value="Chromosome"/>
</dbReference>
<dbReference type="PRINTS" id="PR01950">
    <property type="entry name" value="LANCSUPER"/>
</dbReference>
<keyword evidence="2" id="KW-1185">Reference proteome</keyword>
<dbReference type="Gene3D" id="1.50.10.20">
    <property type="match status" value="1"/>
</dbReference>
<dbReference type="EMBL" id="CP089983">
    <property type="protein sequence ID" value="WXB08335.1"/>
    <property type="molecule type" value="Genomic_DNA"/>
</dbReference>
<dbReference type="PANTHER" id="PTHR12736:SF7">
    <property type="entry name" value="LANC-LIKE PROTEIN 3"/>
    <property type="match status" value="1"/>
</dbReference>
<reference evidence="1" key="1">
    <citation type="submission" date="2021-12" db="EMBL/GenBank/DDBJ databases">
        <title>Discovery of the Pendulisporaceae a myxobacterial family with distinct sporulation behavior and unique specialized metabolism.</title>
        <authorList>
            <person name="Garcia R."/>
            <person name="Popoff A."/>
            <person name="Bader C.D."/>
            <person name="Loehr J."/>
            <person name="Walesch S."/>
            <person name="Walt C."/>
            <person name="Boldt J."/>
            <person name="Bunk B."/>
            <person name="Haeckl F.J.F.P.J."/>
            <person name="Gunesch A.P."/>
            <person name="Birkelbach J."/>
            <person name="Nuebel U."/>
            <person name="Pietschmann T."/>
            <person name="Bach T."/>
            <person name="Mueller R."/>
        </authorList>
    </citation>
    <scope>NUCLEOTIDE SEQUENCE</scope>
    <source>
        <strain evidence="1">MSr11367</strain>
    </source>
</reference>
<dbReference type="Pfam" id="PF05147">
    <property type="entry name" value="LANC_like"/>
    <property type="match status" value="1"/>
</dbReference>
<evidence type="ECO:0000313" key="2">
    <source>
        <dbReference type="Proteomes" id="UP001374803"/>
    </source>
</evidence>
<proteinExistence type="predicted"/>